<dbReference type="RefSeq" id="WP_286397378.1">
    <property type="nucleotide sequence ID" value="NZ_JBHSDQ010000003.1"/>
</dbReference>
<evidence type="ECO:0000256" key="2">
    <source>
        <dbReference type="ARBA" id="ARBA00022741"/>
    </source>
</evidence>
<evidence type="ECO:0000313" key="6">
    <source>
        <dbReference type="Proteomes" id="UP001595778"/>
    </source>
</evidence>
<organism evidence="5 6">
    <name type="scientific">Arthrobacter sedimenti</name>
    <dbReference type="NCBI Taxonomy" id="2694931"/>
    <lineage>
        <taxon>Bacteria</taxon>
        <taxon>Bacillati</taxon>
        <taxon>Actinomycetota</taxon>
        <taxon>Actinomycetes</taxon>
        <taxon>Micrococcales</taxon>
        <taxon>Micrococcaceae</taxon>
        <taxon>Arthrobacter</taxon>
    </lineage>
</organism>
<dbReference type="Pfam" id="PF00582">
    <property type="entry name" value="Usp"/>
    <property type="match status" value="2"/>
</dbReference>
<gene>
    <name evidence="5" type="ORF">ACFO0G_08765</name>
</gene>
<comment type="caution">
    <text evidence="5">The sequence shown here is derived from an EMBL/GenBank/DDBJ whole genome shotgun (WGS) entry which is preliminary data.</text>
</comment>
<proteinExistence type="inferred from homology"/>
<dbReference type="PANTHER" id="PTHR46268">
    <property type="entry name" value="STRESS RESPONSE PROTEIN NHAX"/>
    <property type="match status" value="1"/>
</dbReference>
<dbReference type="Gene3D" id="3.40.50.620">
    <property type="entry name" value="HUPs"/>
    <property type="match status" value="2"/>
</dbReference>
<evidence type="ECO:0000259" key="4">
    <source>
        <dbReference type="Pfam" id="PF00582"/>
    </source>
</evidence>
<feature type="domain" description="UspA" evidence="4">
    <location>
        <begin position="5"/>
        <end position="133"/>
    </location>
</feature>
<keyword evidence="2" id="KW-0547">Nucleotide-binding</keyword>
<comment type="similarity">
    <text evidence="1">Belongs to the universal stress protein A family.</text>
</comment>
<reference evidence="6" key="1">
    <citation type="journal article" date="2019" name="Int. J. Syst. Evol. Microbiol.">
        <title>The Global Catalogue of Microorganisms (GCM) 10K type strain sequencing project: providing services to taxonomists for standard genome sequencing and annotation.</title>
        <authorList>
            <consortium name="The Broad Institute Genomics Platform"/>
            <consortium name="The Broad Institute Genome Sequencing Center for Infectious Disease"/>
            <person name="Wu L."/>
            <person name="Ma J."/>
        </authorList>
    </citation>
    <scope>NUCLEOTIDE SEQUENCE [LARGE SCALE GENOMIC DNA]</scope>
    <source>
        <strain evidence="6">PJ61</strain>
    </source>
</reference>
<protein>
    <submittedName>
        <fullName evidence="5">Universal stress protein</fullName>
    </submittedName>
</protein>
<dbReference type="PANTHER" id="PTHR46268:SF27">
    <property type="entry name" value="UNIVERSAL STRESS PROTEIN RV2623"/>
    <property type="match status" value="1"/>
</dbReference>
<dbReference type="InterPro" id="IPR006015">
    <property type="entry name" value="Universal_stress_UspA"/>
</dbReference>
<evidence type="ECO:0000256" key="3">
    <source>
        <dbReference type="ARBA" id="ARBA00022840"/>
    </source>
</evidence>
<dbReference type="InterPro" id="IPR014729">
    <property type="entry name" value="Rossmann-like_a/b/a_fold"/>
</dbReference>
<dbReference type="PRINTS" id="PR01438">
    <property type="entry name" value="UNVRSLSTRESS"/>
</dbReference>
<keyword evidence="6" id="KW-1185">Reference proteome</keyword>
<name>A0ABV8WKN9_9MICC</name>
<feature type="domain" description="UspA" evidence="4">
    <location>
        <begin position="144"/>
        <end position="280"/>
    </location>
</feature>
<evidence type="ECO:0000256" key="1">
    <source>
        <dbReference type="ARBA" id="ARBA00008791"/>
    </source>
</evidence>
<sequence length="287" mass="29755">MTSRKPIAVGTNDSAQSQAAVLWAARRAHRADLPLVILHVVDDRWVAEPYPWFGTLQQAGEELLKTAAGRLEGTVPVSPDTELLTGSVGGSLAKYSKRTSMMVMGSGSGHFGGTLADRALQVATAAKVPVAVVGTQDLEGRSGVVVGVDGSPESTQAVAFAAAEADREGDELTVVYAVDVPDPIIDAGLSPAAMAELIADEERVVLSEAVAGLKEDYPDLVVHQRLETERGAVAGLVEAAAGARLLVVGSRGKGAFKRLLLGSTAHGVLKHLPCPVIITRTDAALTV</sequence>
<dbReference type="Proteomes" id="UP001595778">
    <property type="component" value="Unassembled WGS sequence"/>
</dbReference>
<dbReference type="InterPro" id="IPR006016">
    <property type="entry name" value="UspA"/>
</dbReference>
<accession>A0ABV8WKN9</accession>
<evidence type="ECO:0000313" key="5">
    <source>
        <dbReference type="EMBL" id="MFC4396175.1"/>
    </source>
</evidence>
<keyword evidence="3" id="KW-0067">ATP-binding</keyword>
<dbReference type="EMBL" id="JBHSDQ010000003">
    <property type="protein sequence ID" value="MFC4396175.1"/>
    <property type="molecule type" value="Genomic_DNA"/>
</dbReference>
<dbReference type="SUPFAM" id="SSF52402">
    <property type="entry name" value="Adenine nucleotide alpha hydrolases-like"/>
    <property type="match status" value="2"/>
</dbReference>